<reference evidence="3 4" key="2">
    <citation type="journal article" date="2016" name="Infect. Immun.">
        <title>Helicobacter saguini, a Novel Helicobacter Isolated from Cotton-Top Tamarins with Ulcerative Colitis, Has Proinflammatory Properties and Induces Typhlocolitis and Dysplasia in Gnotobiotic IL-10-/- Mice.</title>
        <authorList>
            <person name="Shen Z."/>
            <person name="Mannion A."/>
            <person name="Whary M.T."/>
            <person name="Muthupalani S."/>
            <person name="Sheh A."/>
            <person name="Feng Y."/>
            <person name="Gong G."/>
            <person name="Vandamme P."/>
            <person name="Holcombe H.R."/>
            <person name="Paster B.J."/>
            <person name="Fox J.G."/>
        </authorList>
    </citation>
    <scope>NUCLEOTIDE SEQUENCE [LARGE SCALE GENOMIC DNA]</scope>
    <source>
        <strain evidence="3 4">MIT 97-6194</strain>
    </source>
</reference>
<evidence type="ECO:0000313" key="4">
    <source>
        <dbReference type="Proteomes" id="UP000029714"/>
    </source>
</evidence>
<dbReference type="SMART" id="SM00530">
    <property type="entry name" value="HTH_XRE"/>
    <property type="match status" value="1"/>
</dbReference>
<dbReference type="Proteomes" id="UP000029714">
    <property type="component" value="Unassembled WGS sequence"/>
</dbReference>
<dbReference type="RefSeq" id="WP_052062330.1">
    <property type="nucleotide sequence ID" value="NZ_JRMP02000001.1"/>
</dbReference>
<dbReference type="Gene3D" id="1.10.260.40">
    <property type="entry name" value="lambda repressor-like DNA-binding domains"/>
    <property type="match status" value="1"/>
</dbReference>
<dbReference type="InterPro" id="IPR010982">
    <property type="entry name" value="Lambda_DNA-bd_dom_sf"/>
</dbReference>
<dbReference type="CDD" id="cd00093">
    <property type="entry name" value="HTH_XRE"/>
    <property type="match status" value="1"/>
</dbReference>
<evidence type="ECO:0000259" key="1">
    <source>
        <dbReference type="PROSITE" id="PS50943"/>
    </source>
</evidence>
<dbReference type="GO" id="GO:0003677">
    <property type="term" value="F:DNA binding"/>
    <property type="evidence" value="ECO:0007669"/>
    <property type="project" value="InterPro"/>
</dbReference>
<dbReference type="EMBL" id="JRMP02000001">
    <property type="protein sequence ID" value="TLD95803.1"/>
    <property type="molecule type" value="Genomic_DNA"/>
</dbReference>
<dbReference type="Proteomes" id="UP000477070">
    <property type="component" value="Unassembled WGS sequence"/>
</dbReference>
<dbReference type="EMBL" id="QBIU01000001">
    <property type="protein sequence ID" value="MWV68675.1"/>
    <property type="molecule type" value="Genomic_DNA"/>
</dbReference>
<evidence type="ECO:0000313" key="3">
    <source>
        <dbReference type="EMBL" id="TLD95803.1"/>
    </source>
</evidence>
<feature type="domain" description="HTH cro/C1-type" evidence="1">
    <location>
        <begin position="17"/>
        <end position="72"/>
    </location>
</feature>
<organism evidence="3 4">
    <name type="scientific">Helicobacter saguini</name>
    <dbReference type="NCBI Taxonomy" id="1548018"/>
    <lineage>
        <taxon>Bacteria</taxon>
        <taxon>Pseudomonadati</taxon>
        <taxon>Campylobacterota</taxon>
        <taxon>Epsilonproteobacteria</taxon>
        <taxon>Campylobacterales</taxon>
        <taxon>Helicobacteraceae</taxon>
        <taxon>Helicobacter</taxon>
    </lineage>
</organism>
<name>A0A347VR76_9HELI</name>
<comment type="caution">
    <text evidence="3">The sequence shown here is derived from an EMBL/GenBank/DDBJ whole genome shotgun (WGS) entry which is preliminary data.</text>
</comment>
<evidence type="ECO:0000313" key="5">
    <source>
        <dbReference type="Proteomes" id="UP000477070"/>
    </source>
</evidence>
<dbReference type="OrthoDB" id="9133643at2"/>
<accession>A0A347VR76</accession>
<proteinExistence type="predicted"/>
<dbReference type="SUPFAM" id="SSF47413">
    <property type="entry name" value="lambda repressor-like DNA-binding domains"/>
    <property type="match status" value="1"/>
</dbReference>
<gene>
    <name evidence="2" type="ORF">DCO61_01155</name>
    <name evidence="3" type="ORF">LS64_000055</name>
</gene>
<evidence type="ECO:0000313" key="2">
    <source>
        <dbReference type="EMBL" id="MWV68675.1"/>
    </source>
</evidence>
<keyword evidence="4" id="KW-1185">Reference proteome</keyword>
<sequence length="171" mass="19986">MNENLNVNFNTILVIVLKELRLERNIHQATLADICNKQASAWNKIENGKSPLVLETLYRVCNYAFHVQPSIILATAERFANIFAQHNYAILYNESESEDIVLKYANQYYKMKSQQNFMQSYAPFVSILNMPCYEQNGRMVIGDVFQYCLNEIYKDENHLKINQQLNYNKGV</sequence>
<dbReference type="InterPro" id="IPR001387">
    <property type="entry name" value="Cro/C1-type_HTH"/>
</dbReference>
<protein>
    <submittedName>
        <fullName evidence="3">XRE family transcriptional regulator</fullName>
    </submittedName>
</protein>
<reference evidence="3" key="3">
    <citation type="submission" date="2018-04" db="EMBL/GenBank/DDBJ databases">
        <authorList>
            <person name="Sheh A."/>
            <person name="Shen Z."/>
            <person name="Mannion A.J."/>
            <person name="Fox J.G."/>
        </authorList>
    </citation>
    <scope>NUCLEOTIDE SEQUENCE</scope>
    <source>
        <strain evidence="3">MIT 97-6194</strain>
    </source>
</reference>
<dbReference type="PROSITE" id="PS50943">
    <property type="entry name" value="HTH_CROC1"/>
    <property type="match status" value="1"/>
</dbReference>
<dbReference type="AlphaFoldDB" id="A0A347VR76"/>
<reference evidence="3 4" key="1">
    <citation type="journal article" date="2014" name="Genome Announc.">
        <title>Draft genome sequences of eight enterohepatic helicobacter species isolated from both laboratory and wild rodents.</title>
        <authorList>
            <person name="Sheh A."/>
            <person name="Shen Z."/>
            <person name="Fox J.G."/>
        </authorList>
    </citation>
    <scope>NUCLEOTIDE SEQUENCE [LARGE SCALE GENOMIC DNA]</scope>
    <source>
        <strain evidence="3 4">MIT 97-6194</strain>
    </source>
</reference>
<reference evidence="2 5" key="4">
    <citation type="submission" date="2019-12" db="EMBL/GenBank/DDBJ databases">
        <title>Multi-Generational Helicobacter saguini Isolates.</title>
        <authorList>
            <person name="Mannion A."/>
            <person name="Shen Z."/>
            <person name="Fox J.G."/>
        </authorList>
    </citation>
    <scope>NUCLEOTIDE SEQUENCE [LARGE SCALE GENOMIC DNA]</scope>
    <source>
        <strain evidence="2">16-048</strain>
        <strain evidence="5">16-048 (F4)</strain>
    </source>
</reference>